<evidence type="ECO:0000313" key="2">
    <source>
        <dbReference type="EMBL" id="KAJ1137299.1"/>
    </source>
</evidence>
<protein>
    <submittedName>
        <fullName evidence="2">Uncharacterized protein</fullName>
    </submittedName>
</protein>
<comment type="caution">
    <text evidence="2">The sequence shown here is derived from an EMBL/GenBank/DDBJ whole genome shotgun (WGS) entry which is preliminary data.</text>
</comment>
<keyword evidence="3" id="KW-1185">Reference proteome</keyword>
<dbReference type="EMBL" id="JANPWB010000010">
    <property type="protein sequence ID" value="KAJ1137299.1"/>
    <property type="molecule type" value="Genomic_DNA"/>
</dbReference>
<accession>A0AAV7QDS8</accession>
<feature type="compositionally biased region" description="Polar residues" evidence="1">
    <location>
        <begin position="15"/>
        <end position="27"/>
    </location>
</feature>
<name>A0AAV7QDS8_PLEWA</name>
<evidence type="ECO:0000256" key="1">
    <source>
        <dbReference type="SAM" id="MobiDB-lite"/>
    </source>
</evidence>
<evidence type="ECO:0000313" key="3">
    <source>
        <dbReference type="Proteomes" id="UP001066276"/>
    </source>
</evidence>
<gene>
    <name evidence="2" type="ORF">NDU88_003711</name>
</gene>
<organism evidence="2 3">
    <name type="scientific">Pleurodeles waltl</name>
    <name type="common">Iberian ribbed newt</name>
    <dbReference type="NCBI Taxonomy" id="8319"/>
    <lineage>
        <taxon>Eukaryota</taxon>
        <taxon>Metazoa</taxon>
        <taxon>Chordata</taxon>
        <taxon>Craniata</taxon>
        <taxon>Vertebrata</taxon>
        <taxon>Euteleostomi</taxon>
        <taxon>Amphibia</taxon>
        <taxon>Batrachia</taxon>
        <taxon>Caudata</taxon>
        <taxon>Salamandroidea</taxon>
        <taxon>Salamandridae</taxon>
        <taxon>Pleurodelinae</taxon>
        <taxon>Pleurodeles</taxon>
    </lineage>
</organism>
<feature type="region of interest" description="Disordered" evidence="1">
    <location>
        <begin position="15"/>
        <end position="50"/>
    </location>
</feature>
<reference evidence="2" key="1">
    <citation type="journal article" date="2022" name="bioRxiv">
        <title>Sequencing and chromosome-scale assembly of the giantPleurodeles waltlgenome.</title>
        <authorList>
            <person name="Brown T."/>
            <person name="Elewa A."/>
            <person name="Iarovenko S."/>
            <person name="Subramanian E."/>
            <person name="Araus A.J."/>
            <person name="Petzold A."/>
            <person name="Susuki M."/>
            <person name="Suzuki K.-i.T."/>
            <person name="Hayashi T."/>
            <person name="Toyoda A."/>
            <person name="Oliveira C."/>
            <person name="Osipova E."/>
            <person name="Leigh N.D."/>
            <person name="Simon A."/>
            <person name="Yun M.H."/>
        </authorList>
    </citation>
    <scope>NUCLEOTIDE SEQUENCE</scope>
    <source>
        <strain evidence="2">20211129_DDA</strain>
        <tissue evidence="2">Liver</tissue>
    </source>
</reference>
<dbReference type="Proteomes" id="UP001066276">
    <property type="component" value="Chromosome 6"/>
</dbReference>
<sequence length="96" mass="10939">MRSVDWLCCQMREGSSQARQTASSGRGTSHIHQRSKGTLLHLRSRNPKDHPLVEEDAEEVDEIHEERILSCQKTGAIIREGRDRVVSLVTDRTGRF</sequence>
<proteinExistence type="predicted"/>
<dbReference type="AlphaFoldDB" id="A0AAV7QDS8"/>